<evidence type="ECO:0000256" key="4">
    <source>
        <dbReference type="ARBA" id="ARBA00016244"/>
    </source>
</evidence>
<protein>
    <recommendedName>
        <fullName evidence="4 7">Flagellar hook-associated protein 1</fullName>
        <shortName evidence="7">HAP1</shortName>
    </recommendedName>
</protein>
<dbReference type="Pfam" id="PF00460">
    <property type="entry name" value="Flg_bb_rod"/>
    <property type="match status" value="1"/>
</dbReference>
<evidence type="ECO:0000313" key="12">
    <source>
        <dbReference type="Proteomes" id="UP000548423"/>
    </source>
</evidence>
<name>A0A852TD37_9BACI</name>
<dbReference type="GO" id="GO:0005576">
    <property type="term" value="C:extracellular region"/>
    <property type="evidence" value="ECO:0007669"/>
    <property type="project" value="UniProtKB-SubCell"/>
</dbReference>
<dbReference type="PRINTS" id="PR01005">
    <property type="entry name" value="FLGHOOKAP1"/>
</dbReference>
<dbReference type="Proteomes" id="UP000548423">
    <property type="component" value="Unassembled WGS sequence"/>
</dbReference>
<dbReference type="EMBL" id="JACCBX010000007">
    <property type="protein sequence ID" value="NYE06750.1"/>
    <property type="molecule type" value="Genomic_DNA"/>
</dbReference>
<comment type="subcellular location">
    <subcellularLocation>
        <location evidence="1 7">Bacterial flagellum</location>
    </subcellularLocation>
    <subcellularLocation>
        <location evidence="2 7">Secreted</location>
    </subcellularLocation>
</comment>
<feature type="domain" description="Flagellar basal body rod protein N-terminal" evidence="8">
    <location>
        <begin position="11"/>
        <end position="38"/>
    </location>
</feature>
<dbReference type="GO" id="GO:0044780">
    <property type="term" value="P:bacterial-type flagellum assembly"/>
    <property type="evidence" value="ECO:0007669"/>
    <property type="project" value="InterPro"/>
</dbReference>
<evidence type="ECO:0000313" key="11">
    <source>
        <dbReference type="EMBL" id="NYE06750.1"/>
    </source>
</evidence>
<keyword evidence="11" id="KW-0966">Cell projection</keyword>
<dbReference type="NCBIfam" id="TIGR02492">
    <property type="entry name" value="flgK_ends"/>
    <property type="match status" value="1"/>
</dbReference>
<reference evidence="12" key="2">
    <citation type="submission" date="2020-08" db="EMBL/GenBank/DDBJ databases">
        <title>The Agave Microbiome: Exploring the role of microbial communities in plant adaptations to desert environments.</title>
        <authorList>
            <person name="Partida-Martinez L.P."/>
        </authorList>
    </citation>
    <scope>NUCLEOTIDE SEQUENCE [LARGE SCALE GENOMIC DNA]</scope>
    <source>
        <strain evidence="12">AT2.8</strain>
    </source>
</reference>
<dbReference type="InterPro" id="IPR010930">
    <property type="entry name" value="Flg_bb/hook_C_dom"/>
</dbReference>
<dbReference type="PANTHER" id="PTHR30033">
    <property type="entry name" value="FLAGELLAR HOOK-ASSOCIATED PROTEIN 1"/>
    <property type="match status" value="1"/>
</dbReference>
<evidence type="ECO:0000256" key="5">
    <source>
        <dbReference type="ARBA" id="ARBA00022525"/>
    </source>
</evidence>
<evidence type="ECO:0000259" key="8">
    <source>
        <dbReference type="Pfam" id="PF00460"/>
    </source>
</evidence>
<evidence type="ECO:0000256" key="7">
    <source>
        <dbReference type="RuleBase" id="RU362065"/>
    </source>
</evidence>
<evidence type="ECO:0000256" key="6">
    <source>
        <dbReference type="ARBA" id="ARBA00023143"/>
    </source>
</evidence>
<evidence type="ECO:0000259" key="9">
    <source>
        <dbReference type="Pfam" id="PF06429"/>
    </source>
</evidence>
<dbReference type="GO" id="GO:0009424">
    <property type="term" value="C:bacterial-type flagellum hook"/>
    <property type="evidence" value="ECO:0007669"/>
    <property type="project" value="UniProtKB-UniRule"/>
</dbReference>
<reference evidence="12" key="1">
    <citation type="submission" date="2020-07" db="EMBL/GenBank/DDBJ databases">
        <authorList>
            <person name="Partida-Martinez L."/>
            <person name="Huntemann M."/>
            <person name="Clum A."/>
            <person name="Wang J."/>
            <person name="Palaniappan K."/>
            <person name="Ritter S."/>
            <person name="Chen I.-M."/>
            <person name="Stamatis D."/>
            <person name="Reddy T."/>
            <person name="O'Malley R."/>
            <person name="Daum C."/>
            <person name="Shapiro N."/>
            <person name="Ivanova N."/>
            <person name="Kyrpides N."/>
            <person name="Woyke T."/>
        </authorList>
    </citation>
    <scope>NUCLEOTIDE SEQUENCE [LARGE SCALE GENOMIC DNA]</scope>
    <source>
        <strain evidence="12">AT2.8</strain>
    </source>
</reference>
<feature type="domain" description="Flagellar basal-body/hook protein C-terminal" evidence="9">
    <location>
        <begin position="432"/>
        <end position="473"/>
    </location>
</feature>
<keyword evidence="11" id="KW-0969">Cilium</keyword>
<keyword evidence="11" id="KW-0282">Flagellum</keyword>
<sequence>MTSTFHGLELGKRALFAQQAALSTTGHNVANANTTGYTRQRVEMQATNALSLNKYQLGTGVEVTKLVRLREEYLDVQLRGENQKLGYWEAKSDTLTKIEELMNEPSDQALAHTLDEFWKGWQDLSNNADSSAARSVVRQKGVAVTETFNHILNSLNTMQSELKDVIITKTKEINMLATQISGLNDQIARLVPNSYEPNDLYDQRDVLIDQLSKLVDVKVTSTNNGMVDVSVDGALLVSGQKANSISVDYDPVSGLVNPSEIKIAGKNINLESGELLGVMESYGVVGSESKSIIPTMKDKINSLAMTFANAVNSVHESGLNLDNINGVSDNKVPFFIGTSAQDLKVNPEIMKSLNLIAAANEESLGQSSAGNGKNALDIANIKMDGSLSFLDSTSTMDDFYRNIIGQLGIDSQEAQRMKDNTEVIVQQVENRRLSVSGVSLDEEMANMIKFQQAYNAAARMVTVMDQCLEKVINGMGRVGL</sequence>
<dbReference type="InterPro" id="IPR001444">
    <property type="entry name" value="Flag_bb_rod_N"/>
</dbReference>
<accession>A0A852TD37</accession>
<dbReference type="PANTHER" id="PTHR30033:SF1">
    <property type="entry name" value="FLAGELLAR HOOK-ASSOCIATED PROTEIN 1"/>
    <property type="match status" value="1"/>
</dbReference>
<gene>
    <name evidence="7" type="primary">flgK</name>
    <name evidence="11" type="ORF">F4694_003530</name>
</gene>
<evidence type="ECO:0000256" key="3">
    <source>
        <dbReference type="ARBA" id="ARBA00009677"/>
    </source>
</evidence>
<keyword evidence="5 7" id="KW-0964">Secreted</keyword>
<comment type="caution">
    <text evidence="11">The sequence shown here is derived from an EMBL/GenBank/DDBJ whole genome shotgun (WGS) entry which is preliminary data.</text>
</comment>
<keyword evidence="6 7" id="KW-0975">Bacterial flagellum</keyword>
<proteinExistence type="inferred from homology"/>
<dbReference type="SUPFAM" id="SSF64518">
    <property type="entry name" value="Phase 1 flagellin"/>
    <property type="match status" value="1"/>
</dbReference>
<dbReference type="GO" id="GO:0005198">
    <property type="term" value="F:structural molecule activity"/>
    <property type="evidence" value="ECO:0007669"/>
    <property type="project" value="UniProtKB-UniRule"/>
</dbReference>
<evidence type="ECO:0000256" key="1">
    <source>
        <dbReference type="ARBA" id="ARBA00004365"/>
    </source>
</evidence>
<dbReference type="InterPro" id="IPR002371">
    <property type="entry name" value="FlgK"/>
</dbReference>
<evidence type="ECO:0000259" key="10">
    <source>
        <dbReference type="Pfam" id="PF22638"/>
    </source>
</evidence>
<dbReference type="Pfam" id="PF06429">
    <property type="entry name" value="Flg_bbr_C"/>
    <property type="match status" value="1"/>
</dbReference>
<dbReference type="AlphaFoldDB" id="A0A852TD37"/>
<dbReference type="Pfam" id="PF22638">
    <property type="entry name" value="FlgK_D1"/>
    <property type="match status" value="1"/>
</dbReference>
<organism evidence="11 12">
    <name type="scientific">Neobacillus niacini</name>
    <dbReference type="NCBI Taxonomy" id="86668"/>
    <lineage>
        <taxon>Bacteria</taxon>
        <taxon>Bacillati</taxon>
        <taxon>Bacillota</taxon>
        <taxon>Bacilli</taxon>
        <taxon>Bacillales</taxon>
        <taxon>Bacillaceae</taxon>
        <taxon>Neobacillus</taxon>
    </lineage>
</organism>
<evidence type="ECO:0000256" key="2">
    <source>
        <dbReference type="ARBA" id="ARBA00004613"/>
    </source>
</evidence>
<dbReference type="InterPro" id="IPR053927">
    <property type="entry name" value="FlgK_helical"/>
</dbReference>
<feature type="domain" description="Flagellar hook-associated protein FlgK helical" evidence="10">
    <location>
        <begin position="95"/>
        <end position="326"/>
    </location>
</feature>
<comment type="similarity">
    <text evidence="3 7">Belongs to the flagella basal body rod proteins family.</text>
</comment>